<feature type="compositionally biased region" description="Pro residues" evidence="1">
    <location>
        <begin position="248"/>
        <end position="292"/>
    </location>
</feature>
<evidence type="ECO:0000313" key="2">
    <source>
        <dbReference type="Ensembl" id="ENSCSEP00000004971.1"/>
    </source>
</evidence>
<protein>
    <submittedName>
        <fullName evidence="2">Extensin-like</fullName>
    </submittedName>
</protein>
<accession>A0A3P8UW61</accession>
<dbReference type="OMA" id="NVDPRWY"/>
<feature type="compositionally biased region" description="Low complexity" evidence="1">
    <location>
        <begin position="238"/>
        <end position="247"/>
    </location>
</feature>
<feature type="region of interest" description="Disordered" evidence="1">
    <location>
        <begin position="325"/>
        <end position="354"/>
    </location>
</feature>
<reference evidence="2 3" key="1">
    <citation type="journal article" date="2014" name="Nat. Genet.">
        <title>Whole-genome sequence of a flatfish provides insights into ZW sex chromosome evolution and adaptation to a benthic lifestyle.</title>
        <authorList>
            <person name="Chen S."/>
            <person name="Zhang G."/>
            <person name="Shao C."/>
            <person name="Huang Q."/>
            <person name="Liu G."/>
            <person name="Zhang P."/>
            <person name="Song W."/>
            <person name="An N."/>
            <person name="Chalopin D."/>
            <person name="Volff J.N."/>
            <person name="Hong Y."/>
            <person name="Li Q."/>
            <person name="Sha Z."/>
            <person name="Zhou H."/>
            <person name="Xie M."/>
            <person name="Yu Q."/>
            <person name="Liu Y."/>
            <person name="Xiang H."/>
            <person name="Wang N."/>
            <person name="Wu K."/>
            <person name="Yang C."/>
            <person name="Zhou Q."/>
            <person name="Liao X."/>
            <person name="Yang L."/>
            <person name="Hu Q."/>
            <person name="Zhang J."/>
            <person name="Meng L."/>
            <person name="Jin L."/>
            <person name="Tian Y."/>
            <person name="Lian J."/>
            <person name="Yang J."/>
            <person name="Miao G."/>
            <person name="Liu S."/>
            <person name="Liang Z."/>
            <person name="Yan F."/>
            <person name="Li Y."/>
            <person name="Sun B."/>
            <person name="Zhang H."/>
            <person name="Zhang J."/>
            <person name="Zhu Y."/>
            <person name="Du M."/>
            <person name="Zhao Y."/>
            <person name="Schartl M."/>
            <person name="Tang Q."/>
            <person name="Wang J."/>
        </authorList>
    </citation>
    <scope>NUCLEOTIDE SEQUENCE</scope>
</reference>
<feature type="compositionally biased region" description="Acidic residues" evidence="1">
    <location>
        <begin position="337"/>
        <end position="347"/>
    </location>
</feature>
<feature type="region of interest" description="Disordered" evidence="1">
    <location>
        <begin position="221"/>
        <end position="292"/>
    </location>
</feature>
<evidence type="ECO:0000256" key="1">
    <source>
        <dbReference type="SAM" id="MobiDB-lite"/>
    </source>
</evidence>
<sequence length="397" mass="44033">MISTLWMGGTLCCLVLLSGQLQFLISGMGGTLCCLVLLSGLLEAKSVLNAFKQEEMVPVRHVNIDSEKANSFLSHSRARRNIDPKWYRSNPDFQAYYKYYSSIGHTEGLYEIDKLRMLYQQMRHLEHTYGPDASYYQNKLGIPMCDPDKDKDCFAPPPSMKGVPKGTPAPAALPLVPALSQADVMYLCNKDDPLCKPHIVYLPTGAVPVLCDPRYHPHCTPKKVHHPSMKSAPHPSMKSAPHPSMKSAPPPSMKSAPPPSMKSAPPPSMKSAPPPPVKSAPPPAMKSGPPPPPTLIRTYKGMEYDCDPYWDPDCLIDHPPRPIKGAVVVPPPPPMPVEEETEEEAAPEPEPPKPIKKLYHYPFYAVPYDPRDELYDPVRFQYPVPADPAEDPEESSE</sequence>
<dbReference type="STRING" id="244447.ENSCSEP00000004971"/>
<dbReference type="AlphaFoldDB" id="A0A3P8UW61"/>
<organism evidence="2 3">
    <name type="scientific">Cynoglossus semilaevis</name>
    <name type="common">Tongue sole</name>
    <dbReference type="NCBI Taxonomy" id="244447"/>
    <lineage>
        <taxon>Eukaryota</taxon>
        <taxon>Metazoa</taxon>
        <taxon>Chordata</taxon>
        <taxon>Craniata</taxon>
        <taxon>Vertebrata</taxon>
        <taxon>Euteleostomi</taxon>
        <taxon>Actinopterygii</taxon>
        <taxon>Neopterygii</taxon>
        <taxon>Teleostei</taxon>
        <taxon>Neoteleostei</taxon>
        <taxon>Acanthomorphata</taxon>
        <taxon>Carangaria</taxon>
        <taxon>Pleuronectiformes</taxon>
        <taxon>Pleuronectoidei</taxon>
        <taxon>Cynoglossidae</taxon>
        <taxon>Cynoglossinae</taxon>
        <taxon>Cynoglossus</taxon>
    </lineage>
</organism>
<dbReference type="Proteomes" id="UP000265120">
    <property type="component" value="Chromosome 15"/>
</dbReference>
<dbReference type="Pfam" id="PF15187">
    <property type="entry name" value="Augurin"/>
    <property type="match status" value="1"/>
</dbReference>
<proteinExistence type="predicted"/>
<reference evidence="2" key="2">
    <citation type="submission" date="2025-08" db="UniProtKB">
        <authorList>
            <consortium name="Ensembl"/>
        </authorList>
    </citation>
    <scope>IDENTIFICATION</scope>
</reference>
<name>A0A3P8UW61_CYNSE</name>
<dbReference type="InParanoid" id="A0A3P8UW61"/>
<feature type="region of interest" description="Disordered" evidence="1">
    <location>
        <begin position="378"/>
        <end position="397"/>
    </location>
</feature>
<dbReference type="GeneTree" id="ENSGT00390000005067"/>
<keyword evidence="3" id="KW-1185">Reference proteome</keyword>
<dbReference type="Ensembl" id="ENSCSET00000005027.1">
    <property type="protein sequence ID" value="ENSCSEP00000004971.1"/>
    <property type="gene ID" value="ENSCSEG00000003221.1"/>
</dbReference>
<dbReference type="InterPro" id="IPR028173">
    <property type="entry name" value="Augurin"/>
</dbReference>
<feature type="compositionally biased region" description="Acidic residues" evidence="1">
    <location>
        <begin position="388"/>
        <end position="397"/>
    </location>
</feature>
<evidence type="ECO:0000313" key="3">
    <source>
        <dbReference type="Proteomes" id="UP000265120"/>
    </source>
</evidence>
<reference evidence="2" key="3">
    <citation type="submission" date="2025-09" db="UniProtKB">
        <authorList>
            <consortium name="Ensembl"/>
        </authorList>
    </citation>
    <scope>IDENTIFICATION</scope>
</reference>